<evidence type="ECO:0000313" key="5">
    <source>
        <dbReference type="Proteomes" id="UP001281130"/>
    </source>
</evidence>
<dbReference type="Pfam" id="PF01872">
    <property type="entry name" value="RibD_C"/>
    <property type="match status" value="1"/>
</dbReference>
<organism evidence="4 5">
    <name type="scientific">Rubrobacter radiotolerans</name>
    <name type="common">Arthrobacter radiotolerans</name>
    <dbReference type="NCBI Taxonomy" id="42256"/>
    <lineage>
        <taxon>Bacteria</taxon>
        <taxon>Bacillati</taxon>
        <taxon>Actinomycetota</taxon>
        <taxon>Rubrobacteria</taxon>
        <taxon>Rubrobacterales</taxon>
        <taxon>Rubrobacteraceae</taxon>
        <taxon>Rubrobacter</taxon>
    </lineage>
</organism>
<dbReference type="EMBL" id="JAWXXX010000002">
    <property type="protein sequence ID" value="MDX5895408.1"/>
    <property type="molecule type" value="Genomic_DNA"/>
</dbReference>
<proteinExistence type="predicted"/>
<reference evidence="4" key="1">
    <citation type="submission" date="2023-11" db="EMBL/GenBank/DDBJ databases">
        <title>MicrobeMod: A computational toolkit for identifying prokaryotic methylation and restriction-modification with nanopore sequencing.</title>
        <authorList>
            <person name="Crits-Christoph A."/>
            <person name="Kang S.C."/>
            <person name="Lee H."/>
            <person name="Ostrov N."/>
        </authorList>
    </citation>
    <scope>NUCLEOTIDE SEQUENCE</scope>
    <source>
        <strain evidence="4">ATCC 51242</strain>
    </source>
</reference>
<feature type="region of interest" description="Disordered" evidence="1">
    <location>
        <begin position="1"/>
        <end position="38"/>
    </location>
</feature>
<feature type="domain" description="Bacterial bifunctional deaminase-reductase C-terminal" evidence="2">
    <location>
        <begin position="124"/>
        <end position="198"/>
    </location>
</feature>
<accession>A0AB35T7E0</accession>
<sequence>MHADVARDGPRKADDPRREGPAARFSRDAEEFPASRYFPKHEEVPEGVVSHLRSRMGLPDHVPANAPARSRQRYRDAIREYLDVRPFGDEARSVARPGLCKFVVSGTLEGPLRWNNATLIGGGLAEEIAELKRQRGKDVTILGSGELVRTLLGYGLLDELRLMIYLVILGGGERLFGDGQVGTNLELVDSRTFASGVVCLTYRSSATERPR</sequence>
<dbReference type="InterPro" id="IPR025296">
    <property type="entry name" value="DUF4158"/>
</dbReference>
<evidence type="ECO:0000313" key="4">
    <source>
        <dbReference type="EMBL" id="MDX5895408.1"/>
    </source>
</evidence>
<dbReference type="AlphaFoldDB" id="A0AB35T7E0"/>
<dbReference type="PANTHER" id="PTHR38011:SF11">
    <property type="entry name" value="2,5-DIAMINO-6-RIBOSYLAMINO-4(3H)-PYRIMIDINONE 5'-PHOSPHATE REDUCTASE"/>
    <property type="match status" value="1"/>
</dbReference>
<feature type="domain" description="DUF4158" evidence="3">
    <location>
        <begin position="34"/>
        <end position="94"/>
    </location>
</feature>
<dbReference type="PANTHER" id="PTHR38011">
    <property type="entry name" value="DIHYDROFOLATE REDUCTASE FAMILY PROTEIN (AFU_ORTHOLOGUE AFUA_8G06820)"/>
    <property type="match status" value="1"/>
</dbReference>
<name>A0AB35T7E0_RUBRA</name>
<dbReference type="InterPro" id="IPR050765">
    <property type="entry name" value="Riboflavin_Biosynth_HTPR"/>
</dbReference>
<protein>
    <submittedName>
        <fullName evidence="4">Dihydrofolate reductase family protein</fullName>
    </submittedName>
</protein>
<dbReference type="InterPro" id="IPR002734">
    <property type="entry name" value="RibDG_C"/>
</dbReference>
<comment type="caution">
    <text evidence="4">The sequence shown here is derived from an EMBL/GenBank/DDBJ whole genome shotgun (WGS) entry which is preliminary data.</text>
</comment>
<dbReference type="SUPFAM" id="SSF53597">
    <property type="entry name" value="Dihydrofolate reductase-like"/>
    <property type="match status" value="1"/>
</dbReference>
<dbReference type="Pfam" id="PF13700">
    <property type="entry name" value="DUF4158"/>
    <property type="match status" value="1"/>
</dbReference>
<evidence type="ECO:0000256" key="1">
    <source>
        <dbReference type="SAM" id="MobiDB-lite"/>
    </source>
</evidence>
<evidence type="ECO:0000259" key="3">
    <source>
        <dbReference type="Pfam" id="PF13700"/>
    </source>
</evidence>
<dbReference type="InterPro" id="IPR024072">
    <property type="entry name" value="DHFR-like_dom_sf"/>
</dbReference>
<dbReference type="Proteomes" id="UP001281130">
    <property type="component" value="Unassembled WGS sequence"/>
</dbReference>
<evidence type="ECO:0000259" key="2">
    <source>
        <dbReference type="Pfam" id="PF01872"/>
    </source>
</evidence>
<dbReference type="GO" id="GO:0009231">
    <property type="term" value="P:riboflavin biosynthetic process"/>
    <property type="evidence" value="ECO:0007669"/>
    <property type="project" value="InterPro"/>
</dbReference>
<dbReference type="GO" id="GO:0008703">
    <property type="term" value="F:5-amino-6-(5-phosphoribosylamino)uracil reductase activity"/>
    <property type="evidence" value="ECO:0007669"/>
    <property type="project" value="InterPro"/>
</dbReference>
<feature type="compositionally biased region" description="Basic and acidic residues" evidence="1">
    <location>
        <begin position="1"/>
        <end position="30"/>
    </location>
</feature>
<gene>
    <name evidence="4" type="ORF">SIL72_15375</name>
</gene>
<dbReference type="Gene3D" id="3.40.430.10">
    <property type="entry name" value="Dihydrofolate Reductase, subunit A"/>
    <property type="match status" value="1"/>
</dbReference>
<dbReference type="RefSeq" id="WP_267890209.1">
    <property type="nucleotide sequence ID" value="NZ_CP007515.1"/>
</dbReference>